<dbReference type="OrthoDB" id="206213at2759"/>
<dbReference type="Proteomes" id="UP001165082">
    <property type="component" value="Unassembled WGS sequence"/>
</dbReference>
<dbReference type="PANTHER" id="PTHR12992:SF11">
    <property type="entry name" value="MITOCHONDRIAL COENZYME A DIPHOSPHATASE NUDT8"/>
    <property type="match status" value="1"/>
</dbReference>
<feature type="domain" description="Nudix hydrolase" evidence="7">
    <location>
        <begin position="58"/>
        <end position="167"/>
    </location>
</feature>
<dbReference type="GO" id="GO:0010945">
    <property type="term" value="F:coenzyme A diphosphatase activity"/>
    <property type="evidence" value="ECO:0007669"/>
    <property type="project" value="InterPro"/>
</dbReference>
<dbReference type="GO" id="GO:0046872">
    <property type="term" value="F:metal ion binding"/>
    <property type="evidence" value="ECO:0007669"/>
    <property type="project" value="UniProtKB-KW"/>
</dbReference>
<evidence type="ECO:0000256" key="3">
    <source>
        <dbReference type="ARBA" id="ARBA00022723"/>
    </source>
</evidence>
<comment type="cofactor">
    <cofactor evidence="1">
        <name>Mn(2+)</name>
        <dbReference type="ChEBI" id="CHEBI:29035"/>
    </cofactor>
</comment>
<gene>
    <name evidence="8" type="ORF">TrRE_jg10259</name>
</gene>
<proteinExistence type="predicted"/>
<sequence length="167" mass="17607">MSRAPLHLPTFLNHLSAKLNSGPPGSAPTFQLLPSLHALAFKALQTFSLLSSPSPPKKKKAAVNICLFVVPPDPPSDHTPYENIFLLLTLRTASLSTHAGQVSFPGGHFDTPSDWASSQSDSFANCALRETEEECGDGGGLVDWRGGVRVLGTCGAVPSVTGLDVFP</sequence>
<evidence type="ECO:0000256" key="1">
    <source>
        <dbReference type="ARBA" id="ARBA00001936"/>
    </source>
</evidence>
<evidence type="ECO:0000259" key="7">
    <source>
        <dbReference type="PROSITE" id="PS51462"/>
    </source>
</evidence>
<protein>
    <recommendedName>
        <fullName evidence="7">Nudix hydrolase domain-containing protein</fullName>
    </recommendedName>
</protein>
<dbReference type="InterPro" id="IPR015797">
    <property type="entry name" value="NUDIX_hydrolase-like_dom_sf"/>
</dbReference>
<keyword evidence="9" id="KW-1185">Reference proteome</keyword>
<organism evidence="8 9">
    <name type="scientific">Triparma retinervis</name>
    <dbReference type="NCBI Taxonomy" id="2557542"/>
    <lineage>
        <taxon>Eukaryota</taxon>
        <taxon>Sar</taxon>
        <taxon>Stramenopiles</taxon>
        <taxon>Ochrophyta</taxon>
        <taxon>Bolidophyceae</taxon>
        <taxon>Parmales</taxon>
        <taxon>Triparmaceae</taxon>
        <taxon>Triparma</taxon>
    </lineage>
</organism>
<evidence type="ECO:0000313" key="8">
    <source>
        <dbReference type="EMBL" id="GMI36526.1"/>
    </source>
</evidence>
<evidence type="ECO:0000256" key="4">
    <source>
        <dbReference type="ARBA" id="ARBA00022801"/>
    </source>
</evidence>
<keyword evidence="6" id="KW-0464">Manganese</keyword>
<keyword evidence="3" id="KW-0479">Metal-binding</keyword>
<comment type="caution">
    <text evidence="8">The sequence shown here is derived from an EMBL/GenBank/DDBJ whole genome shotgun (WGS) entry which is preliminary data.</text>
</comment>
<dbReference type="Gene3D" id="3.90.79.10">
    <property type="entry name" value="Nucleoside Triphosphate Pyrophosphohydrolase"/>
    <property type="match status" value="1"/>
</dbReference>
<dbReference type="PANTHER" id="PTHR12992">
    <property type="entry name" value="NUDIX HYDROLASE"/>
    <property type="match status" value="1"/>
</dbReference>
<keyword evidence="5" id="KW-0460">Magnesium</keyword>
<name>A0A9W7G7J0_9STRA</name>
<dbReference type="AlphaFoldDB" id="A0A9W7G7J0"/>
<dbReference type="EMBL" id="BRXZ01007948">
    <property type="protein sequence ID" value="GMI36526.1"/>
    <property type="molecule type" value="Genomic_DNA"/>
</dbReference>
<dbReference type="InterPro" id="IPR000086">
    <property type="entry name" value="NUDIX_hydrolase_dom"/>
</dbReference>
<evidence type="ECO:0000313" key="9">
    <source>
        <dbReference type="Proteomes" id="UP001165082"/>
    </source>
</evidence>
<comment type="cofactor">
    <cofactor evidence="2">
        <name>Mg(2+)</name>
        <dbReference type="ChEBI" id="CHEBI:18420"/>
    </cofactor>
</comment>
<reference evidence="8" key="1">
    <citation type="submission" date="2022-07" db="EMBL/GenBank/DDBJ databases">
        <title>Genome analysis of Parmales, a sister group of diatoms, reveals the evolutionary specialization of diatoms from phago-mixotrophs to photoautotrophs.</title>
        <authorList>
            <person name="Ban H."/>
            <person name="Sato S."/>
            <person name="Yoshikawa S."/>
            <person name="Kazumasa Y."/>
            <person name="Nakamura Y."/>
            <person name="Ichinomiya M."/>
            <person name="Saitoh K."/>
            <person name="Sato N."/>
            <person name="Blanc-Mathieu R."/>
            <person name="Endo H."/>
            <person name="Kuwata A."/>
            <person name="Ogata H."/>
        </authorList>
    </citation>
    <scope>NUCLEOTIDE SEQUENCE</scope>
</reference>
<evidence type="ECO:0000256" key="5">
    <source>
        <dbReference type="ARBA" id="ARBA00022842"/>
    </source>
</evidence>
<accession>A0A9W7G7J0</accession>
<feature type="non-terminal residue" evidence="8">
    <location>
        <position position="167"/>
    </location>
</feature>
<dbReference type="PROSITE" id="PS51462">
    <property type="entry name" value="NUDIX"/>
    <property type="match status" value="1"/>
</dbReference>
<evidence type="ECO:0000256" key="2">
    <source>
        <dbReference type="ARBA" id="ARBA00001946"/>
    </source>
</evidence>
<keyword evidence="4" id="KW-0378">Hydrolase</keyword>
<evidence type="ECO:0000256" key="6">
    <source>
        <dbReference type="ARBA" id="ARBA00023211"/>
    </source>
</evidence>
<dbReference type="SUPFAM" id="SSF55811">
    <property type="entry name" value="Nudix"/>
    <property type="match status" value="1"/>
</dbReference>
<dbReference type="InterPro" id="IPR045121">
    <property type="entry name" value="CoAse"/>
</dbReference>